<dbReference type="InterPro" id="IPR036942">
    <property type="entry name" value="Beta-barrel_TonB_sf"/>
</dbReference>
<dbReference type="EMBL" id="JASDDK010000004">
    <property type="protein sequence ID" value="MDN3493389.1"/>
    <property type="molecule type" value="Genomic_DNA"/>
</dbReference>
<dbReference type="Pfam" id="PF07715">
    <property type="entry name" value="Plug"/>
    <property type="match status" value="1"/>
</dbReference>
<dbReference type="Proteomes" id="UP001231197">
    <property type="component" value="Unassembled WGS sequence"/>
</dbReference>
<keyword evidence="6 7" id="KW-0998">Cell outer membrane</keyword>
<evidence type="ECO:0000313" key="10">
    <source>
        <dbReference type="Proteomes" id="UP001231197"/>
    </source>
</evidence>
<dbReference type="InterPro" id="IPR023996">
    <property type="entry name" value="TonB-dep_OMP_SusC/RagA"/>
</dbReference>
<dbReference type="InterPro" id="IPR008969">
    <property type="entry name" value="CarboxyPept-like_regulatory"/>
</dbReference>
<keyword evidence="5 7" id="KW-0472">Membrane</keyword>
<dbReference type="SUPFAM" id="SSF56935">
    <property type="entry name" value="Porins"/>
    <property type="match status" value="1"/>
</dbReference>
<evidence type="ECO:0000256" key="4">
    <source>
        <dbReference type="ARBA" id="ARBA00022692"/>
    </source>
</evidence>
<evidence type="ECO:0000256" key="7">
    <source>
        <dbReference type="PROSITE-ProRule" id="PRU01360"/>
    </source>
</evidence>
<dbReference type="Gene3D" id="2.60.40.1120">
    <property type="entry name" value="Carboxypeptidase-like, regulatory domain"/>
    <property type="match status" value="1"/>
</dbReference>
<dbReference type="Gene3D" id="2.40.170.20">
    <property type="entry name" value="TonB-dependent receptor, beta-barrel domain"/>
    <property type="match status" value="1"/>
</dbReference>
<evidence type="ECO:0000259" key="8">
    <source>
        <dbReference type="Pfam" id="PF07715"/>
    </source>
</evidence>
<dbReference type="InterPro" id="IPR037066">
    <property type="entry name" value="Plug_dom_sf"/>
</dbReference>
<dbReference type="Gene3D" id="2.170.130.10">
    <property type="entry name" value="TonB-dependent receptor, plug domain"/>
    <property type="match status" value="1"/>
</dbReference>
<keyword evidence="3 7" id="KW-1134">Transmembrane beta strand</keyword>
<evidence type="ECO:0000256" key="5">
    <source>
        <dbReference type="ARBA" id="ARBA00023136"/>
    </source>
</evidence>
<comment type="subcellular location">
    <subcellularLocation>
        <location evidence="1 7">Cell outer membrane</location>
        <topology evidence="1 7">Multi-pass membrane protein</topology>
    </subcellularLocation>
</comment>
<reference evidence="9 10" key="1">
    <citation type="journal article" date="2023" name="Int. J. Syst. Evol. Microbiol.">
        <title>Winogradskyella bathintestinalis sp. nov., isolated from the intestine of the deep-sea loosejaw dragonfish, Malacosteus niger.</title>
        <authorList>
            <person name="Uniacke-Lowe S."/>
            <person name="Johnson C.N."/>
            <person name="Stanton C."/>
            <person name="Hill C."/>
            <person name="Ross P."/>
        </authorList>
    </citation>
    <scope>NUCLEOTIDE SEQUENCE [LARGE SCALE GENOMIC DNA]</scope>
    <source>
        <strain evidence="9 10">APC 3343</strain>
    </source>
</reference>
<protein>
    <submittedName>
        <fullName evidence="9">SusC/RagA family TonB-linked outer membrane protein</fullName>
    </submittedName>
</protein>
<evidence type="ECO:0000313" key="9">
    <source>
        <dbReference type="EMBL" id="MDN3493389.1"/>
    </source>
</evidence>
<keyword evidence="4 7" id="KW-0812">Transmembrane</keyword>
<evidence type="ECO:0000256" key="3">
    <source>
        <dbReference type="ARBA" id="ARBA00022452"/>
    </source>
</evidence>
<sequence length="1173" mass="132904">MKIRLTKRFFSPRKAVLIVIMKTFLLLVSTAMFSFTSNDLFSQSTKIVINQDKIVTVDEVFEIIKAQTNDYMFIYREDLFRDLPSIKLKKGVIGLNRLLNKTLSGSKLDIIVTKNNTILLKAKKSKYKQQEQEVKGRVKDVEGLPLPGVTVHVKGTSIGVITNIDGYYKISVPHPENVLVFSSLGYTLQEITVNEQDVINVTMEEKTSALEEVVLTGYQKLNKERSTGSFVKLNQRELDNRITSNVLDKIVSITPGLLQGSDGQLSIRGTSTFYGSKDPLIVVDGFPLGTNSYRTVNPEDVESVTVLKDAAASSIWGVRAANGVIVITTKSNKESKTKISFSSFLSTQNQMDYNSMPLASVQNIVDYEYNGYKNGNLFLSDNIYNNYSDVAFIYLDEVAGNITSTEARSRLNQLGSYNIIDENAEHFLRSRVEQQYNLSISGGSKLMDYYFSTFYNKTLYNLQESNADRLNLNSKNTFKISDKFNVLLNTNLTFSNSSNQGGDARGLRAYQRLTDENGAYIPVNTSVSQRVKDQVIGLGFLDWNYNPIQDREFIDNNSKRFDGRFQIGAEWNIIKGLEWNSSFQYEYSHFVDVNYNKEGSYRSRDIYNQYTSTFRTLDPVTGNEFITGINQHHFPKGGIYKEGNTTYKNYNVRNQLNIDVNPFNDSHEINAIVGSEIQEFVVEGSNTGDIYGFSDDTYFGTPINFNRVEDFKGIQRNNPSGIPTKTFEKDRFVSFFANAGYNYLNKYSFTASARIDQTNLFGQDPKYKYKPLWSVGGAWVISKENFFQSNFVDFLKVRATYGFNGNIDKGTSPFLRIEVLPPDFNVPFPKAIIVSPANPLLRWEQTEITNIGLDFGLFKSRVSGSLEFYWKSSTDLLMEKDLDPSLGFDRAFVNAGAMKNKGVDIDLKVKVLDGENLKFNTNFNLGFNKNEVVKFESGTYTARQLINRDALVVGEDLNSIYSYQWQGLTNTGQMQVLDMNGNVVEINENTDINEVLENDSDVVVNSGTRIPKFYGGAQFFVDYKGFNLSAYFSYKFGHSFYRPTVSYGTNVAAFNTRFVHEDLNDRWQNPGDENITDVLASPTTNNDSNRMSIYLNSNHLVEDASFVNLDQISVGYQLPERFTQPIGIEGMSFNFQVTNIGNVWTANKFNIDPENSFAPNREPNYTLGLRFNF</sequence>
<dbReference type="NCBIfam" id="TIGR04057">
    <property type="entry name" value="SusC_RagA_signa"/>
    <property type="match status" value="1"/>
</dbReference>
<dbReference type="SUPFAM" id="SSF49464">
    <property type="entry name" value="Carboxypeptidase regulatory domain-like"/>
    <property type="match status" value="1"/>
</dbReference>
<dbReference type="InterPro" id="IPR023997">
    <property type="entry name" value="TonB-dep_OMP_SusC/RagA_CS"/>
</dbReference>
<keyword evidence="2 7" id="KW-0813">Transport</keyword>
<feature type="domain" description="TonB-dependent receptor plug" evidence="8">
    <location>
        <begin position="224"/>
        <end position="324"/>
    </location>
</feature>
<accession>A0ABT7ZX25</accession>
<proteinExistence type="inferred from homology"/>
<evidence type="ECO:0000256" key="6">
    <source>
        <dbReference type="ARBA" id="ARBA00023237"/>
    </source>
</evidence>
<dbReference type="RefSeq" id="WP_290207049.1">
    <property type="nucleotide sequence ID" value="NZ_JASDDK010000004.1"/>
</dbReference>
<evidence type="ECO:0000256" key="2">
    <source>
        <dbReference type="ARBA" id="ARBA00022448"/>
    </source>
</evidence>
<dbReference type="InterPro" id="IPR039426">
    <property type="entry name" value="TonB-dep_rcpt-like"/>
</dbReference>
<comment type="caution">
    <text evidence="9">The sequence shown here is derived from an EMBL/GenBank/DDBJ whole genome shotgun (WGS) entry which is preliminary data.</text>
</comment>
<dbReference type="InterPro" id="IPR012910">
    <property type="entry name" value="Plug_dom"/>
</dbReference>
<dbReference type="PROSITE" id="PS52016">
    <property type="entry name" value="TONB_DEPENDENT_REC_3"/>
    <property type="match status" value="1"/>
</dbReference>
<dbReference type="NCBIfam" id="TIGR04056">
    <property type="entry name" value="OMP_RagA_SusC"/>
    <property type="match status" value="1"/>
</dbReference>
<organism evidence="9 10">
    <name type="scientific">Winogradskyella bathintestinalis</name>
    <dbReference type="NCBI Taxonomy" id="3035208"/>
    <lineage>
        <taxon>Bacteria</taxon>
        <taxon>Pseudomonadati</taxon>
        <taxon>Bacteroidota</taxon>
        <taxon>Flavobacteriia</taxon>
        <taxon>Flavobacteriales</taxon>
        <taxon>Flavobacteriaceae</taxon>
        <taxon>Winogradskyella</taxon>
    </lineage>
</organism>
<keyword evidence="10" id="KW-1185">Reference proteome</keyword>
<dbReference type="Pfam" id="PF13715">
    <property type="entry name" value="CarbopepD_reg_2"/>
    <property type="match status" value="1"/>
</dbReference>
<name>A0ABT7ZX25_9FLAO</name>
<comment type="similarity">
    <text evidence="7">Belongs to the TonB-dependent receptor family.</text>
</comment>
<gene>
    <name evidence="9" type="ORF">QMA06_11715</name>
</gene>
<evidence type="ECO:0000256" key="1">
    <source>
        <dbReference type="ARBA" id="ARBA00004571"/>
    </source>
</evidence>